<dbReference type="AlphaFoldDB" id="A0A2T4MZT9"/>
<dbReference type="Pfam" id="PF09424">
    <property type="entry name" value="YqeY"/>
    <property type="match status" value="1"/>
</dbReference>
<evidence type="ECO:0000313" key="2">
    <source>
        <dbReference type="Proteomes" id="UP000241986"/>
    </source>
</evidence>
<dbReference type="SUPFAM" id="SSF89095">
    <property type="entry name" value="GatB/YqeY motif"/>
    <property type="match status" value="1"/>
</dbReference>
<dbReference type="Proteomes" id="UP000241986">
    <property type="component" value="Unassembled WGS sequence"/>
</dbReference>
<gene>
    <name evidence="1" type="ORF">DAA48_16040</name>
</gene>
<dbReference type="InterPro" id="IPR003789">
    <property type="entry name" value="Asn/Gln_tRNA_amidoTrase-B-like"/>
</dbReference>
<proteinExistence type="predicted"/>
<dbReference type="RefSeq" id="WP_107683957.1">
    <property type="nucleotide sequence ID" value="NZ_PZKL01000037.1"/>
</dbReference>
<dbReference type="PANTHER" id="PTHR28055">
    <property type="entry name" value="ALTERED INHERITANCE OF MITOCHONDRIA PROTEIN 41, MITOCHONDRIAL"/>
    <property type="match status" value="1"/>
</dbReference>
<dbReference type="EMBL" id="PZKL01000037">
    <property type="protein sequence ID" value="PTH80074.1"/>
    <property type="molecule type" value="Genomic_DNA"/>
</dbReference>
<dbReference type="GO" id="GO:0016884">
    <property type="term" value="F:carbon-nitrogen ligase activity, with glutamine as amido-N-donor"/>
    <property type="evidence" value="ECO:0007669"/>
    <property type="project" value="InterPro"/>
</dbReference>
<dbReference type="Gene3D" id="1.10.10.410">
    <property type="match status" value="1"/>
</dbReference>
<dbReference type="PANTHER" id="PTHR28055:SF1">
    <property type="entry name" value="ALTERED INHERITANCE OF MITOCHONDRIA PROTEIN 41, MITOCHONDRIAL"/>
    <property type="match status" value="1"/>
</dbReference>
<dbReference type="Gene3D" id="1.10.1510.10">
    <property type="entry name" value="Uncharacterised protein YqeY/AIM41 PF09424, N-terminal domain"/>
    <property type="match status" value="1"/>
</dbReference>
<evidence type="ECO:0000313" key="1">
    <source>
        <dbReference type="EMBL" id="PTH80074.1"/>
    </source>
</evidence>
<sequence>MTELSLLARIKADLLTARKARQANVVSVLNPLVAEASAPGFNDGKRESTDAEVVKVINGFISGIDLCIEKSGGKANESQEFELSLLKQYLPELMPHEELNGIIDGIISKGGYSKISDMKSIMSDLSVHAGRFDGKAAGELVKKKLLGNK</sequence>
<organism evidence="1 2">
    <name type="scientific">Aeromonas veronii</name>
    <dbReference type="NCBI Taxonomy" id="654"/>
    <lineage>
        <taxon>Bacteria</taxon>
        <taxon>Pseudomonadati</taxon>
        <taxon>Pseudomonadota</taxon>
        <taxon>Gammaproteobacteria</taxon>
        <taxon>Aeromonadales</taxon>
        <taxon>Aeromonadaceae</taxon>
        <taxon>Aeromonas</taxon>
    </lineage>
</organism>
<dbReference type="InterPro" id="IPR042184">
    <property type="entry name" value="YqeY/Aim41_N"/>
</dbReference>
<comment type="caution">
    <text evidence="1">The sequence shown here is derived from an EMBL/GenBank/DDBJ whole genome shotgun (WGS) entry which is preliminary data.</text>
</comment>
<evidence type="ECO:0008006" key="3">
    <source>
        <dbReference type="Google" id="ProtNLM"/>
    </source>
</evidence>
<dbReference type="InterPro" id="IPR023168">
    <property type="entry name" value="GatB_Yqey_C_2"/>
</dbReference>
<protein>
    <recommendedName>
        <fullName evidence="3">Glutamyl-tRNA amidotransferase</fullName>
    </recommendedName>
</protein>
<reference evidence="1 2" key="1">
    <citation type="submission" date="2018-03" db="EMBL/GenBank/DDBJ databases">
        <title>Aeromonas veronii whole genome sequencing and analysis.</title>
        <authorList>
            <person name="Xie H."/>
            <person name="Liu T."/>
            <person name="Wang K."/>
        </authorList>
    </citation>
    <scope>NUCLEOTIDE SEQUENCE [LARGE SCALE GENOMIC DNA]</scope>
    <source>
        <strain evidence="1 2">XH.VA.1</strain>
    </source>
</reference>
<accession>A0A2T4MZT9</accession>
<name>A0A2T4MZT9_AERVE</name>
<dbReference type="InterPro" id="IPR019004">
    <property type="entry name" value="YqeY/Aim41"/>
</dbReference>